<reference evidence="1" key="1">
    <citation type="submission" date="2018-05" db="EMBL/GenBank/DDBJ databases">
        <authorList>
            <person name="Lanie J.A."/>
            <person name="Ng W.-L."/>
            <person name="Kazmierczak K.M."/>
            <person name="Andrzejewski T.M."/>
            <person name="Davidsen T.M."/>
            <person name="Wayne K.J."/>
            <person name="Tettelin H."/>
            <person name="Glass J.I."/>
            <person name="Rusch D."/>
            <person name="Podicherti R."/>
            <person name="Tsui H.-C.T."/>
            <person name="Winkler M.E."/>
        </authorList>
    </citation>
    <scope>NUCLEOTIDE SEQUENCE</scope>
</reference>
<protein>
    <recommendedName>
        <fullName evidence="2">Gamma-glutamyltransferase</fullName>
    </recommendedName>
</protein>
<evidence type="ECO:0008006" key="2">
    <source>
        <dbReference type="Google" id="ProtNLM"/>
    </source>
</evidence>
<dbReference type="PANTHER" id="PTHR11686">
    <property type="entry name" value="GAMMA GLUTAMYL TRANSPEPTIDASE"/>
    <property type="match status" value="1"/>
</dbReference>
<evidence type="ECO:0000313" key="1">
    <source>
        <dbReference type="EMBL" id="SVD83794.1"/>
    </source>
</evidence>
<dbReference type="InterPro" id="IPR000101">
    <property type="entry name" value="GGT_peptidase"/>
</dbReference>
<feature type="non-terminal residue" evidence="1">
    <location>
        <position position="263"/>
    </location>
</feature>
<dbReference type="AlphaFoldDB" id="A0A382YKQ8"/>
<sequence length="263" mass="29538">FTQWILDPFMCGMGGMGIAQIYDSKSQKLIAINFAGTAGSKCTKDMWANDEVTRSEVSNLFQFRDFRSEIGYRAIMTPTVLAAFEEIHKRYCTMPWNELLQPSIDLAKKGLTVSPNLDQYFQTGYAGGDKNNDPFQPNTYQRLTASEGSKSKYTKPDGSVYKLGELINMSDYADSLSSIANNGAREFYEGDLSKIIIEDIEKNGGFVTEQDLKNYKPDFVEPLKINYLDYVISAPPPPNTGMSVLQMFKLIEPFQSELKDHGS</sequence>
<feature type="non-terminal residue" evidence="1">
    <location>
        <position position="1"/>
    </location>
</feature>
<accession>A0A382YKQ8</accession>
<dbReference type="SUPFAM" id="SSF56235">
    <property type="entry name" value="N-terminal nucleophile aminohydrolases (Ntn hydrolases)"/>
    <property type="match status" value="1"/>
</dbReference>
<dbReference type="GO" id="GO:0006751">
    <property type="term" value="P:glutathione catabolic process"/>
    <property type="evidence" value="ECO:0007669"/>
    <property type="project" value="InterPro"/>
</dbReference>
<dbReference type="Pfam" id="PF01019">
    <property type="entry name" value="G_glu_transpept"/>
    <property type="match status" value="1"/>
</dbReference>
<dbReference type="EMBL" id="UINC01176593">
    <property type="protein sequence ID" value="SVD83794.1"/>
    <property type="molecule type" value="Genomic_DNA"/>
</dbReference>
<dbReference type="GO" id="GO:0036374">
    <property type="term" value="F:glutathione hydrolase activity"/>
    <property type="evidence" value="ECO:0007669"/>
    <property type="project" value="InterPro"/>
</dbReference>
<dbReference type="PRINTS" id="PR01210">
    <property type="entry name" value="GGTRANSPTASE"/>
</dbReference>
<proteinExistence type="predicted"/>
<organism evidence="1">
    <name type="scientific">marine metagenome</name>
    <dbReference type="NCBI Taxonomy" id="408172"/>
    <lineage>
        <taxon>unclassified sequences</taxon>
        <taxon>metagenomes</taxon>
        <taxon>ecological metagenomes</taxon>
    </lineage>
</organism>
<name>A0A382YKQ8_9ZZZZ</name>
<gene>
    <name evidence="1" type="ORF">METZ01_LOCUS436648</name>
</gene>
<dbReference type="GO" id="GO:0005886">
    <property type="term" value="C:plasma membrane"/>
    <property type="evidence" value="ECO:0007669"/>
    <property type="project" value="TreeGrafter"/>
</dbReference>
<dbReference type="PANTHER" id="PTHR11686:SF9">
    <property type="entry name" value="RE13973P"/>
    <property type="match status" value="1"/>
</dbReference>
<dbReference type="InterPro" id="IPR029055">
    <property type="entry name" value="Ntn_hydrolases_N"/>
</dbReference>